<proteinExistence type="inferred from homology"/>
<evidence type="ECO:0000256" key="3">
    <source>
        <dbReference type="ARBA" id="ARBA00022946"/>
    </source>
</evidence>
<reference evidence="6 7" key="1">
    <citation type="submission" date="2016-03" db="EMBL/GenBank/DDBJ databases">
        <title>Cyphomyrmex costatus WGS genome.</title>
        <authorList>
            <person name="Nygaard S."/>
            <person name="Hu H."/>
            <person name="Boomsma J."/>
            <person name="Zhang G."/>
        </authorList>
    </citation>
    <scope>NUCLEOTIDE SEQUENCE [LARGE SCALE GENOMIC DNA]</scope>
    <source>
        <strain evidence="6">MS0001</strain>
        <tissue evidence="6">Whole body</tissue>
    </source>
</reference>
<dbReference type="AlphaFoldDB" id="A0A151IJ17"/>
<dbReference type="OrthoDB" id="76305at2759"/>
<evidence type="ECO:0000256" key="4">
    <source>
        <dbReference type="ARBA" id="ARBA00023128"/>
    </source>
</evidence>
<evidence type="ECO:0000313" key="6">
    <source>
        <dbReference type="EMBL" id="KYN02513.1"/>
    </source>
</evidence>
<evidence type="ECO:0000256" key="5">
    <source>
        <dbReference type="SAM" id="SignalP"/>
    </source>
</evidence>
<dbReference type="GO" id="GO:0033617">
    <property type="term" value="P:mitochondrial respiratory chain complex IV assembly"/>
    <property type="evidence" value="ECO:0007669"/>
    <property type="project" value="TreeGrafter"/>
</dbReference>
<dbReference type="STRING" id="456900.A0A151IJ17"/>
<evidence type="ECO:0000256" key="1">
    <source>
        <dbReference type="ARBA" id="ARBA00004173"/>
    </source>
</evidence>
<dbReference type="Proteomes" id="UP000078542">
    <property type="component" value="Unassembled WGS sequence"/>
</dbReference>
<name>A0A151IJ17_9HYME</name>
<keyword evidence="4" id="KW-0496">Mitochondrion</keyword>
<feature type="signal peptide" evidence="5">
    <location>
        <begin position="1"/>
        <end position="21"/>
    </location>
</feature>
<protein>
    <submittedName>
        <fullName evidence="6">Uncharacterized protein</fullName>
    </submittedName>
</protein>
<feature type="chain" id="PRO_5007582172" evidence="5">
    <location>
        <begin position="22"/>
        <end position="77"/>
    </location>
</feature>
<organism evidence="6 7">
    <name type="scientific">Cyphomyrmex costatus</name>
    <dbReference type="NCBI Taxonomy" id="456900"/>
    <lineage>
        <taxon>Eukaryota</taxon>
        <taxon>Metazoa</taxon>
        <taxon>Ecdysozoa</taxon>
        <taxon>Arthropoda</taxon>
        <taxon>Hexapoda</taxon>
        <taxon>Insecta</taxon>
        <taxon>Pterygota</taxon>
        <taxon>Neoptera</taxon>
        <taxon>Endopterygota</taxon>
        <taxon>Hymenoptera</taxon>
        <taxon>Apocrita</taxon>
        <taxon>Aculeata</taxon>
        <taxon>Formicoidea</taxon>
        <taxon>Formicidae</taxon>
        <taxon>Myrmicinae</taxon>
        <taxon>Cyphomyrmex</taxon>
    </lineage>
</organism>
<dbReference type="GO" id="GO:0005739">
    <property type="term" value="C:mitochondrion"/>
    <property type="evidence" value="ECO:0007669"/>
    <property type="project" value="UniProtKB-SubCell"/>
</dbReference>
<keyword evidence="5" id="KW-0732">Signal</keyword>
<dbReference type="KEGG" id="ccoa:108774176"/>
<sequence length="77" mass="9085">MSNASKITFVLCCMTSVGIVGHVHYKQNYDRQQLHLGVIRDVERRERRKAENVYVLQQQAELAKELRKQEILRENDT</sequence>
<comment type="subcellular location">
    <subcellularLocation>
        <location evidence="1">Mitochondrion</location>
    </subcellularLocation>
</comment>
<keyword evidence="3" id="KW-0809">Transit peptide</keyword>
<dbReference type="PANTHER" id="PTHR28163:SF1">
    <property type="entry name" value="PROTEIN PET117 HOMOLOG, MITOCHONDRIAL"/>
    <property type="match status" value="1"/>
</dbReference>
<keyword evidence="7" id="KW-1185">Reference proteome</keyword>
<evidence type="ECO:0000313" key="7">
    <source>
        <dbReference type="Proteomes" id="UP000078542"/>
    </source>
</evidence>
<dbReference type="EMBL" id="KQ977474">
    <property type="protein sequence ID" value="KYN02513.1"/>
    <property type="molecule type" value="Genomic_DNA"/>
</dbReference>
<evidence type="ECO:0000256" key="2">
    <source>
        <dbReference type="ARBA" id="ARBA00008197"/>
    </source>
</evidence>
<dbReference type="InterPro" id="IPR031568">
    <property type="entry name" value="Pet117"/>
</dbReference>
<dbReference type="PANTHER" id="PTHR28163">
    <property type="entry name" value="PROTEIN PET117 HOMOLOG, MITOCHONDRIAL"/>
    <property type="match status" value="1"/>
</dbReference>
<accession>A0A151IJ17</accession>
<dbReference type="Pfam" id="PF15786">
    <property type="entry name" value="PET117"/>
    <property type="match status" value="1"/>
</dbReference>
<gene>
    <name evidence="6" type="ORF">ALC62_06663</name>
</gene>
<comment type="similarity">
    <text evidence="2">Belongs to the PET117 family.</text>
</comment>